<keyword evidence="3" id="KW-0997">Cell inner membrane</keyword>
<keyword evidence="5" id="KW-0472">Membrane</keyword>
<dbReference type="KEGG" id="asem:NNL22_00075"/>
<keyword evidence="6 7" id="KW-0012">Acyltransferase</keyword>
<evidence type="ECO:0000313" key="8">
    <source>
        <dbReference type="Proteomes" id="UP001164472"/>
    </source>
</evidence>
<keyword evidence="8" id="KW-1185">Reference proteome</keyword>
<proteinExistence type="predicted"/>
<dbReference type="InterPro" id="IPR004960">
    <property type="entry name" value="LipA_acyltrans"/>
</dbReference>
<dbReference type="GO" id="GO:0016746">
    <property type="term" value="F:acyltransferase activity"/>
    <property type="evidence" value="ECO:0007669"/>
    <property type="project" value="UniProtKB-KW"/>
</dbReference>
<dbReference type="GO" id="GO:0005886">
    <property type="term" value="C:plasma membrane"/>
    <property type="evidence" value="ECO:0007669"/>
    <property type="project" value="UniProtKB-SubCell"/>
</dbReference>
<dbReference type="PIRSF" id="PIRSF026649">
    <property type="entry name" value="MsbB"/>
    <property type="match status" value="1"/>
</dbReference>
<dbReference type="Proteomes" id="UP001164472">
    <property type="component" value="Chromosome"/>
</dbReference>
<reference evidence="7" key="1">
    <citation type="submission" date="2022-07" db="EMBL/GenBank/DDBJ databases">
        <title>Alkalimarinus sp. nov., isolated from gut of a Alitta virens.</title>
        <authorList>
            <person name="Yang A.I."/>
            <person name="Shin N.-R."/>
        </authorList>
    </citation>
    <scope>NUCLEOTIDE SEQUENCE</scope>
    <source>
        <strain evidence="7">FA028</strain>
    </source>
</reference>
<comment type="subcellular location">
    <subcellularLocation>
        <location evidence="1">Cell inner membrane</location>
    </subcellularLocation>
</comment>
<evidence type="ECO:0000256" key="4">
    <source>
        <dbReference type="ARBA" id="ARBA00022679"/>
    </source>
</evidence>
<keyword evidence="4" id="KW-0808">Transferase</keyword>
<evidence type="ECO:0000256" key="2">
    <source>
        <dbReference type="ARBA" id="ARBA00022475"/>
    </source>
</evidence>
<evidence type="ECO:0000256" key="5">
    <source>
        <dbReference type="ARBA" id="ARBA00023136"/>
    </source>
</evidence>
<name>A0A9E8KJG9_9ALTE</name>
<keyword evidence="2" id="KW-1003">Cell membrane</keyword>
<protein>
    <submittedName>
        <fullName evidence="7">Lysophospholipid acyltransferase family protein</fullName>
    </submittedName>
</protein>
<evidence type="ECO:0000256" key="3">
    <source>
        <dbReference type="ARBA" id="ARBA00022519"/>
    </source>
</evidence>
<dbReference type="PANTHER" id="PTHR30606:SF9">
    <property type="entry name" value="LIPID A BIOSYNTHESIS LAUROYLTRANSFERASE"/>
    <property type="match status" value="1"/>
</dbReference>
<dbReference type="Pfam" id="PF03279">
    <property type="entry name" value="Lip_A_acyltrans"/>
    <property type="match status" value="1"/>
</dbReference>
<sequence>MAKKNKFRPVWHPALWPTWLVVFILYCISLLPMSAKQSFGEKLGRLLHKKLKGRAKVTKRNIEVCFPELSQEEQAKLVEDTFVACTKGFMETTHAWWRDVTPYVDNLIITGHEHLLEAQRRGKGILMLGGHFSIFDLALPLFASQLNKPGYMYRPNDNPVVDRMIEKGRRRHYGIRGFSKRHLKGMIQFIKGGGSVWYAADQDFGRNTAEFVDFFGVRTGCISAPSWIARESGATVIQVSQFRHPNGQYEIAFSPIMEDFGQDDAKDAQQWNSYLEAAIRRYPDQYLWLHKRFKTRQEGDDPIY</sequence>
<dbReference type="RefSeq" id="WP_251812302.1">
    <property type="nucleotide sequence ID" value="NZ_CP101527.1"/>
</dbReference>
<dbReference type="PANTHER" id="PTHR30606">
    <property type="entry name" value="LIPID A BIOSYNTHESIS LAUROYL ACYLTRANSFERASE"/>
    <property type="match status" value="1"/>
</dbReference>
<evidence type="ECO:0000313" key="7">
    <source>
        <dbReference type="EMBL" id="UZW75036.1"/>
    </source>
</evidence>
<gene>
    <name evidence="7" type="ORF">NNL22_00075</name>
</gene>
<evidence type="ECO:0000256" key="1">
    <source>
        <dbReference type="ARBA" id="ARBA00004533"/>
    </source>
</evidence>
<dbReference type="CDD" id="cd07984">
    <property type="entry name" value="LPLAT_LABLAT-like"/>
    <property type="match status" value="1"/>
</dbReference>
<organism evidence="7 8">
    <name type="scientific">Alkalimarinus sediminis</name>
    <dbReference type="NCBI Taxonomy" id="1632866"/>
    <lineage>
        <taxon>Bacteria</taxon>
        <taxon>Pseudomonadati</taxon>
        <taxon>Pseudomonadota</taxon>
        <taxon>Gammaproteobacteria</taxon>
        <taxon>Alteromonadales</taxon>
        <taxon>Alteromonadaceae</taxon>
        <taxon>Alkalimarinus</taxon>
    </lineage>
</organism>
<accession>A0A9E8KJG9</accession>
<dbReference type="GO" id="GO:0009247">
    <property type="term" value="P:glycolipid biosynthetic process"/>
    <property type="evidence" value="ECO:0007669"/>
    <property type="project" value="UniProtKB-ARBA"/>
</dbReference>
<dbReference type="AlphaFoldDB" id="A0A9E8KJG9"/>
<evidence type="ECO:0000256" key="6">
    <source>
        <dbReference type="ARBA" id="ARBA00023315"/>
    </source>
</evidence>
<dbReference type="EMBL" id="CP101527">
    <property type="protein sequence ID" value="UZW75036.1"/>
    <property type="molecule type" value="Genomic_DNA"/>
</dbReference>